<evidence type="ECO:0000313" key="4">
    <source>
        <dbReference type="EMBL" id="PZO87061.1"/>
    </source>
</evidence>
<comment type="similarity">
    <text evidence="1">Belongs to the CBP3 family.</text>
</comment>
<sequence length="189" mass="20508">MMIFAWLEKRKARKAAAAGLYQSIVAQSRNPVFFTRMGVPDTMDGRFDLLTLHASLVLMRLRTLGSDGAKLSQAVFDQLLLSLEEALREAGIGDVGVPKHMRKMVKAFNGRVHAYEAALAQGGDAVVSSLVRNVYRGSDSGPASHELAAYTVAMHDAVGRQALEEFAEGRIAFPAAEQFSAEVYHAQAV</sequence>
<dbReference type="InterPro" id="IPR014569">
    <property type="entry name" value="Ubq_cyt-c_CBP3-rel"/>
</dbReference>
<proteinExistence type="inferred from homology"/>
<feature type="domain" description="Ubiquinol-cytochrome c chaperone" evidence="3">
    <location>
        <begin position="36"/>
        <end position="173"/>
    </location>
</feature>
<evidence type="ECO:0000256" key="1">
    <source>
        <dbReference type="ARBA" id="ARBA00006407"/>
    </source>
</evidence>
<evidence type="ECO:0000313" key="5">
    <source>
        <dbReference type="Proteomes" id="UP000249557"/>
    </source>
</evidence>
<accession>A0A2W5BVC5</accession>
<comment type="caution">
    <text evidence="4">The sequence shown here is derived from an EMBL/GenBank/DDBJ whole genome shotgun (WGS) entry which is preliminary data.</text>
</comment>
<comment type="similarity">
    <text evidence="2">Belongs to the UPF0174 family.</text>
</comment>
<dbReference type="Pfam" id="PF03981">
    <property type="entry name" value="Ubiq_cyt_C_chap"/>
    <property type="match status" value="1"/>
</dbReference>
<dbReference type="AlphaFoldDB" id="A0A2W5BVC5"/>
<dbReference type="EMBL" id="QFNK01000075">
    <property type="protein sequence ID" value="PZO87061.1"/>
    <property type="molecule type" value="Genomic_DNA"/>
</dbReference>
<gene>
    <name evidence="4" type="ORF">DI626_04860</name>
</gene>
<organism evidence="4 5">
    <name type="scientific">Micavibrio aeruginosavorus</name>
    <dbReference type="NCBI Taxonomy" id="349221"/>
    <lineage>
        <taxon>Bacteria</taxon>
        <taxon>Pseudomonadati</taxon>
        <taxon>Bdellovibrionota</taxon>
        <taxon>Bdellovibrionia</taxon>
        <taxon>Bdellovibrionales</taxon>
        <taxon>Pseudobdellovibrionaceae</taxon>
        <taxon>Micavibrio</taxon>
    </lineage>
</organism>
<protein>
    <submittedName>
        <fullName evidence="4">Ubiquinol-cytochrome C chaperone</fullName>
    </submittedName>
</protein>
<dbReference type="InterPro" id="IPR021150">
    <property type="entry name" value="Ubiq_cyt_c_chap"/>
</dbReference>
<dbReference type="PIRSF" id="PIRSF032079">
    <property type="entry name" value="UCP032079"/>
    <property type="match status" value="1"/>
</dbReference>
<dbReference type="Proteomes" id="UP000249557">
    <property type="component" value="Unassembled WGS sequence"/>
</dbReference>
<evidence type="ECO:0000256" key="2">
    <source>
        <dbReference type="ARBA" id="ARBA00006436"/>
    </source>
</evidence>
<dbReference type="InterPro" id="IPR007129">
    <property type="entry name" value="Ubiqinol_cyt_c_chaperone_CPB3"/>
</dbReference>
<reference evidence="4 5" key="1">
    <citation type="submission" date="2017-08" db="EMBL/GenBank/DDBJ databases">
        <title>Infants hospitalized years apart are colonized by the same room-sourced microbial strains.</title>
        <authorList>
            <person name="Brooks B."/>
            <person name="Olm M.R."/>
            <person name="Firek B.A."/>
            <person name="Baker R."/>
            <person name="Thomas B.C."/>
            <person name="Morowitz M.J."/>
            <person name="Banfield J.F."/>
        </authorList>
    </citation>
    <scope>NUCLEOTIDE SEQUENCE [LARGE SCALE GENOMIC DNA]</scope>
    <source>
        <strain evidence="4">S2_018_000_R2_104</strain>
    </source>
</reference>
<dbReference type="PANTHER" id="PTHR12184">
    <property type="entry name" value="UBIQUINOL-CYTOCHROME C REDUCTASE COMPLEX ASSEMBLY FACTOR 1 FAMILY MEMBER"/>
    <property type="match status" value="1"/>
</dbReference>
<name>A0A2W5BVC5_9BACT</name>
<evidence type="ECO:0000259" key="3">
    <source>
        <dbReference type="Pfam" id="PF03981"/>
    </source>
</evidence>
<dbReference type="PANTHER" id="PTHR12184:SF1">
    <property type="entry name" value="UBIQUINOL-CYTOCHROME-C REDUCTASE COMPLEX ASSEMBLY FACTOR 1"/>
    <property type="match status" value="1"/>
</dbReference>